<evidence type="ECO:0000313" key="1">
    <source>
        <dbReference type="EMBL" id="KAI2386013.1"/>
    </source>
</evidence>
<dbReference type="EMBL" id="JALBCA010000052">
    <property type="protein sequence ID" value="KAI2386013.1"/>
    <property type="molecule type" value="Genomic_DNA"/>
</dbReference>
<name>A0ACB8UW48_9EURO</name>
<comment type="caution">
    <text evidence="1">The sequence shown here is derived from an EMBL/GenBank/DDBJ whole genome shotgun (WGS) entry which is preliminary data.</text>
</comment>
<proteinExistence type="predicted"/>
<reference evidence="1" key="1">
    <citation type="journal article" date="2022" name="bioRxiv">
        <title>Population genetic analysis of Ophidiomyces ophidiicola, the causative agent of snake fungal disease, indicates recent introductions to the USA.</title>
        <authorList>
            <person name="Ladner J.T."/>
            <person name="Palmer J.M."/>
            <person name="Ettinger C.L."/>
            <person name="Stajich J.E."/>
            <person name="Farrell T.M."/>
            <person name="Glorioso B.M."/>
            <person name="Lawson B."/>
            <person name="Price S.J."/>
            <person name="Stengle A.G."/>
            <person name="Grear D.A."/>
            <person name="Lorch J.M."/>
        </authorList>
    </citation>
    <scope>NUCLEOTIDE SEQUENCE</scope>
    <source>
        <strain evidence="1">NWHC 24266-5</strain>
    </source>
</reference>
<accession>A0ACB8UW48</accession>
<protein>
    <submittedName>
        <fullName evidence="1">Uncharacterized protein</fullName>
    </submittedName>
</protein>
<organism evidence="1">
    <name type="scientific">Ophidiomyces ophidiicola</name>
    <dbReference type="NCBI Taxonomy" id="1387563"/>
    <lineage>
        <taxon>Eukaryota</taxon>
        <taxon>Fungi</taxon>
        <taxon>Dikarya</taxon>
        <taxon>Ascomycota</taxon>
        <taxon>Pezizomycotina</taxon>
        <taxon>Eurotiomycetes</taxon>
        <taxon>Eurotiomycetidae</taxon>
        <taxon>Onygenales</taxon>
        <taxon>Onygenaceae</taxon>
        <taxon>Ophidiomyces</taxon>
    </lineage>
</organism>
<sequence>MGVSLPDELIISISQQLPCRDLQIKQLATLLCPSLPTIPALFIHGPHASGKSSVIRRILAEYTTQNEHDAQQNPSPKIDSKKRKRRGKGDVNDPSEHLAAKAFILSSVVRVAECITARHFLVNIVSSAILAVQNAGAQIHIQGSEAEWRKIVDKIRCEHVSSLPAAFRDILSKTKCERYVLVLDGVDELREGGQMLLAALARLGELIPPLCVVFVSRSTPRPMSLQIAEIPHVYFPPYSRIEILSILSSLPSPPADGLSEEAAAKLYPSFLSTLYDSLIGPIDGTVPVFRSACKKIWPLFVAPIVNQEKPPGGEWDFSRLIVKNRALFQQQGERLLLHRIAPDTSIPSTTNGTIHLTKKPARQLPALSYLPTLILTAAFLAAYIPQRLDTIFFSKFTASKKKRIRRRRGFKAASQDQSQGYDLDDPTNTPSKTGKKSGAPSRIKKTNGLPSSTSLGSRTGLTNFLTPRPFPLERLLAIYHAIDPNRPLNSVPPAADTLAPNIATLQRLRLLIPASSAAAASGSAIDGGEKWCLNLNVTVSSSSSVNEEWIVEMARSIGVDIDEYLAIT</sequence>
<gene>
    <name evidence="1" type="ORF">LOY88_003777</name>
</gene>